<name>A0A223E1T0_9BACI</name>
<dbReference type="Proteomes" id="UP000214606">
    <property type="component" value="Chromosome"/>
</dbReference>
<evidence type="ECO:0000256" key="5">
    <source>
        <dbReference type="SAM" id="Phobius"/>
    </source>
</evidence>
<feature type="transmembrane region" description="Helical" evidence="5">
    <location>
        <begin position="184"/>
        <end position="201"/>
    </location>
</feature>
<evidence type="ECO:0000313" key="8">
    <source>
        <dbReference type="Proteomes" id="UP000214606"/>
    </source>
</evidence>
<sequence length="226" mass="25758">MRLEEQEQLVRNPSHVFIKRIFYPFKIIYSPQKTLLNIHNEKKLGILATLTLVILFAAISIVISQNLLESEYIADLLGNNPSQSFKNALTIFAAIMQVFLFFVNILLLTALIKIVLSIVKLKVKFRELLRFVIIAQSPVVLGLGIKYVLSDPSQYHIPVTSLAYLFSGLNMNQFVQIFLSKIELFNLWSLFLICLSLTIVTKQSLTKIVSILFPVTIIFNTLIELI</sequence>
<feature type="transmembrane region" description="Helical" evidence="5">
    <location>
        <begin position="128"/>
        <end position="149"/>
    </location>
</feature>
<feature type="domain" description="Yip1" evidence="6">
    <location>
        <begin position="26"/>
        <end position="218"/>
    </location>
</feature>
<comment type="subcellular location">
    <subcellularLocation>
        <location evidence="1">Membrane</location>
        <topology evidence="1">Multi-pass membrane protein</topology>
    </subcellularLocation>
</comment>
<evidence type="ECO:0000256" key="1">
    <source>
        <dbReference type="ARBA" id="ARBA00004141"/>
    </source>
</evidence>
<keyword evidence="4 5" id="KW-0472">Membrane</keyword>
<keyword evidence="2 5" id="KW-0812">Transmembrane</keyword>
<dbReference type="GO" id="GO:0016020">
    <property type="term" value="C:membrane"/>
    <property type="evidence" value="ECO:0007669"/>
    <property type="project" value="UniProtKB-SubCell"/>
</dbReference>
<feature type="transmembrane region" description="Helical" evidence="5">
    <location>
        <begin position="44"/>
        <end position="68"/>
    </location>
</feature>
<dbReference type="AlphaFoldDB" id="A0A223E1T0"/>
<keyword evidence="3 5" id="KW-1133">Transmembrane helix</keyword>
<feature type="transmembrane region" description="Helical" evidence="5">
    <location>
        <begin position="207"/>
        <end position="225"/>
    </location>
</feature>
<evidence type="ECO:0000256" key="4">
    <source>
        <dbReference type="ARBA" id="ARBA00023136"/>
    </source>
</evidence>
<evidence type="ECO:0000256" key="2">
    <source>
        <dbReference type="ARBA" id="ARBA00022692"/>
    </source>
</evidence>
<reference evidence="7 8" key="1">
    <citation type="submission" date="2016-10" db="EMBL/GenBank/DDBJ databases">
        <title>The whole genome sequencing and assembly of Aeribacillus pallidus KCTC3564 strain.</title>
        <authorList>
            <person name="Lee Y.-J."/>
            <person name="Park M.-K."/>
            <person name="Yi H."/>
            <person name="Bahn Y.-S."/>
            <person name="Kim J.F."/>
            <person name="Lee D.-W."/>
        </authorList>
    </citation>
    <scope>NUCLEOTIDE SEQUENCE [LARGE SCALE GENOMIC DNA]</scope>
    <source>
        <strain evidence="7 8">KCTC3564</strain>
    </source>
</reference>
<evidence type="ECO:0000259" key="6">
    <source>
        <dbReference type="Pfam" id="PF04893"/>
    </source>
</evidence>
<feature type="transmembrane region" description="Helical" evidence="5">
    <location>
        <begin position="88"/>
        <end position="116"/>
    </location>
</feature>
<evidence type="ECO:0000313" key="7">
    <source>
        <dbReference type="EMBL" id="ASS89202.1"/>
    </source>
</evidence>
<dbReference type="RefSeq" id="WP_094244515.1">
    <property type="nucleotide sequence ID" value="NZ_CP017703.1"/>
</dbReference>
<dbReference type="KEGG" id="apak:AP3564_01975"/>
<gene>
    <name evidence="7" type="ORF">AP3564_01975</name>
</gene>
<dbReference type="InterPro" id="IPR006977">
    <property type="entry name" value="Yip1_dom"/>
</dbReference>
<accession>A0A223E1T0</accession>
<dbReference type="Pfam" id="PF04893">
    <property type="entry name" value="Yip1"/>
    <property type="match status" value="1"/>
</dbReference>
<proteinExistence type="predicted"/>
<organism evidence="7 8">
    <name type="scientific">Aeribacillus pallidus</name>
    <dbReference type="NCBI Taxonomy" id="33936"/>
    <lineage>
        <taxon>Bacteria</taxon>
        <taxon>Bacillati</taxon>
        <taxon>Bacillota</taxon>
        <taxon>Bacilli</taxon>
        <taxon>Bacillales</taxon>
        <taxon>Bacillaceae</taxon>
        <taxon>Aeribacillus</taxon>
    </lineage>
</organism>
<dbReference type="EMBL" id="CP017703">
    <property type="protein sequence ID" value="ASS89202.1"/>
    <property type="molecule type" value="Genomic_DNA"/>
</dbReference>
<evidence type="ECO:0000256" key="3">
    <source>
        <dbReference type="ARBA" id="ARBA00022989"/>
    </source>
</evidence>
<protein>
    <recommendedName>
        <fullName evidence="6">Yip1 domain-containing protein</fullName>
    </recommendedName>
</protein>